<dbReference type="InterPro" id="IPR036236">
    <property type="entry name" value="Znf_C2H2_sf"/>
</dbReference>
<dbReference type="Proteomes" id="UP000027265">
    <property type="component" value="Unassembled WGS sequence"/>
</dbReference>
<accession>A0A067Q3Q8</accession>
<evidence type="ECO:0000256" key="7">
    <source>
        <dbReference type="PROSITE-ProRule" id="PRU00042"/>
    </source>
</evidence>
<dbReference type="PANTHER" id="PTHR23235">
    <property type="entry name" value="KRUEPPEL-LIKE TRANSCRIPTION FACTOR"/>
    <property type="match status" value="1"/>
</dbReference>
<dbReference type="PROSITE" id="PS50157">
    <property type="entry name" value="ZINC_FINGER_C2H2_2"/>
    <property type="match status" value="2"/>
</dbReference>
<sequence length="364" mass="40119">MQSLPPPNDLDSLLIGDDLSAHGSPDYPPGHEDVASTMLNDPPPLELHLPIFHAPVPMIAVQSPRPFGDQEIRDNDISSLFGPTYDNRAEWSLNSCDSEVFDQPRLPFHPSWSPHTNDDFSESNSSAPSTYPSSSSVSVSPIERRCDNWPSATVDVGVANSPYLPREGGTMLNHSFPSTESLMGPSLFDHSGRTADNHSPIAQPPPMIYESHRGRSEFLAVHTPHGDKVRRSRSRALSSSRSSPYPSALPSPSVASDTSIYTGSPRPSDYDPAYLIVDPTPAIPPFSGITEQQVITPGIRTAAHNRRKNPAPYVCPLCRETFTRKSNLEDHNRIHTGEQPYACPVCNKPFTRCSDMKRHERTHE</sequence>
<dbReference type="InterPro" id="IPR013087">
    <property type="entry name" value="Znf_C2H2_type"/>
</dbReference>
<evidence type="ECO:0000313" key="11">
    <source>
        <dbReference type="Proteomes" id="UP000027265"/>
    </source>
</evidence>
<feature type="compositionally biased region" description="Low complexity" evidence="8">
    <location>
        <begin position="235"/>
        <end position="256"/>
    </location>
</feature>
<name>A0A067Q3Q8_9AGAM</name>
<dbReference type="AlphaFoldDB" id="A0A067Q3Q8"/>
<protein>
    <recommendedName>
        <fullName evidence="9">C2H2-type domain-containing protein</fullName>
    </recommendedName>
</protein>
<evidence type="ECO:0000256" key="2">
    <source>
        <dbReference type="ARBA" id="ARBA00022723"/>
    </source>
</evidence>
<dbReference type="STRING" id="933084.A0A067Q3Q8"/>
<evidence type="ECO:0000256" key="4">
    <source>
        <dbReference type="ARBA" id="ARBA00022771"/>
    </source>
</evidence>
<feature type="domain" description="C2H2-type" evidence="9">
    <location>
        <begin position="313"/>
        <end position="340"/>
    </location>
</feature>
<feature type="domain" description="C2H2-type" evidence="9">
    <location>
        <begin position="341"/>
        <end position="364"/>
    </location>
</feature>
<evidence type="ECO:0000256" key="6">
    <source>
        <dbReference type="ARBA" id="ARBA00023242"/>
    </source>
</evidence>
<evidence type="ECO:0000313" key="10">
    <source>
        <dbReference type="EMBL" id="KDQ58122.1"/>
    </source>
</evidence>
<dbReference type="OrthoDB" id="654211at2759"/>
<dbReference type="PANTHER" id="PTHR23235:SF120">
    <property type="entry name" value="KRUPPEL-LIKE FACTOR 15"/>
    <property type="match status" value="1"/>
</dbReference>
<keyword evidence="11" id="KW-1185">Reference proteome</keyword>
<keyword evidence="4 7" id="KW-0863">Zinc-finger</keyword>
<dbReference type="SUPFAM" id="SSF57667">
    <property type="entry name" value="beta-beta-alpha zinc fingers"/>
    <property type="match status" value="1"/>
</dbReference>
<dbReference type="GO" id="GO:0000978">
    <property type="term" value="F:RNA polymerase II cis-regulatory region sequence-specific DNA binding"/>
    <property type="evidence" value="ECO:0007669"/>
    <property type="project" value="TreeGrafter"/>
</dbReference>
<keyword evidence="2" id="KW-0479">Metal-binding</keyword>
<proteinExistence type="predicted"/>
<dbReference type="GO" id="GO:0000981">
    <property type="term" value="F:DNA-binding transcription factor activity, RNA polymerase II-specific"/>
    <property type="evidence" value="ECO:0007669"/>
    <property type="project" value="TreeGrafter"/>
</dbReference>
<reference evidence="11" key="1">
    <citation type="journal article" date="2014" name="Proc. Natl. Acad. Sci. U.S.A.">
        <title>Extensive sampling of basidiomycete genomes demonstrates inadequacy of the white-rot/brown-rot paradigm for wood decay fungi.</title>
        <authorList>
            <person name="Riley R."/>
            <person name="Salamov A.A."/>
            <person name="Brown D.W."/>
            <person name="Nagy L.G."/>
            <person name="Floudas D."/>
            <person name="Held B.W."/>
            <person name="Levasseur A."/>
            <person name="Lombard V."/>
            <person name="Morin E."/>
            <person name="Otillar R."/>
            <person name="Lindquist E.A."/>
            <person name="Sun H."/>
            <person name="LaButti K.M."/>
            <person name="Schmutz J."/>
            <person name="Jabbour D."/>
            <person name="Luo H."/>
            <person name="Baker S.E."/>
            <person name="Pisabarro A.G."/>
            <person name="Walton J.D."/>
            <person name="Blanchette R.A."/>
            <person name="Henrissat B."/>
            <person name="Martin F."/>
            <person name="Cullen D."/>
            <person name="Hibbett D.S."/>
            <person name="Grigoriev I.V."/>
        </authorList>
    </citation>
    <scope>NUCLEOTIDE SEQUENCE [LARGE SCALE GENOMIC DNA]</scope>
    <source>
        <strain evidence="11">MUCL 33604</strain>
    </source>
</reference>
<gene>
    <name evidence="10" type="ORF">JAAARDRAFT_257388</name>
</gene>
<dbReference type="FunFam" id="3.30.160.60:FF:000690">
    <property type="entry name" value="Zinc finger protein 354C"/>
    <property type="match status" value="1"/>
</dbReference>
<feature type="region of interest" description="Disordered" evidence="8">
    <location>
        <begin position="109"/>
        <end position="138"/>
    </location>
</feature>
<dbReference type="GO" id="GO:0008270">
    <property type="term" value="F:zinc ion binding"/>
    <property type="evidence" value="ECO:0007669"/>
    <property type="project" value="UniProtKB-KW"/>
</dbReference>
<feature type="region of interest" description="Disordered" evidence="8">
    <location>
        <begin position="1"/>
        <end position="41"/>
    </location>
</feature>
<dbReference type="SMART" id="SM00355">
    <property type="entry name" value="ZnF_C2H2"/>
    <property type="match status" value="2"/>
</dbReference>
<dbReference type="Gene3D" id="3.30.160.60">
    <property type="entry name" value="Classic Zinc Finger"/>
    <property type="match status" value="2"/>
</dbReference>
<evidence type="ECO:0000256" key="3">
    <source>
        <dbReference type="ARBA" id="ARBA00022737"/>
    </source>
</evidence>
<dbReference type="EMBL" id="KL197718">
    <property type="protein sequence ID" value="KDQ58122.1"/>
    <property type="molecule type" value="Genomic_DNA"/>
</dbReference>
<evidence type="ECO:0000259" key="9">
    <source>
        <dbReference type="PROSITE" id="PS50157"/>
    </source>
</evidence>
<organism evidence="10 11">
    <name type="scientific">Jaapia argillacea MUCL 33604</name>
    <dbReference type="NCBI Taxonomy" id="933084"/>
    <lineage>
        <taxon>Eukaryota</taxon>
        <taxon>Fungi</taxon>
        <taxon>Dikarya</taxon>
        <taxon>Basidiomycota</taxon>
        <taxon>Agaricomycotina</taxon>
        <taxon>Agaricomycetes</taxon>
        <taxon>Agaricomycetidae</taxon>
        <taxon>Jaapiales</taxon>
        <taxon>Jaapiaceae</taxon>
        <taxon>Jaapia</taxon>
    </lineage>
</organism>
<comment type="subcellular location">
    <subcellularLocation>
        <location evidence="1">Nucleus</location>
    </subcellularLocation>
</comment>
<dbReference type="FunFam" id="3.30.160.60:FF:001498">
    <property type="entry name" value="Zinc finger protein 404"/>
    <property type="match status" value="1"/>
</dbReference>
<keyword evidence="5" id="KW-0862">Zinc</keyword>
<dbReference type="GO" id="GO:0005634">
    <property type="term" value="C:nucleus"/>
    <property type="evidence" value="ECO:0007669"/>
    <property type="project" value="UniProtKB-SubCell"/>
</dbReference>
<feature type="region of interest" description="Disordered" evidence="8">
    <location>
        <begin position="220"/>
        <end position="265"/>
    </location>
</feature>
<keyword evidence="3" id="KW-0677">Repeat</keyword>
<evidence type="ECO:0000256" key="8">
    <source>
        <dbReference type="SAM" id="MobiDB-lite"/>
    </source>
</evidence>
<evidence type="ECO:0000256" key="1">
    <source>
        <dbReference type="ARBA" id="ARBA00004123"/>
    </source>
</evidence>
<feature type="compositionally biased region" description="Low complexity" evidence="8">
    <location>
        <begin position="122"/>
        <end position="138"/>
    </location>
</feature>
<dbReference type="HOGENOM" id="CLU_774018_0_0_1"/>
<dbReference type="Pfam" id="PF00096">
    <property type="entry name" value="zf-C2H2"/>
    <property type="match status" value="2"/>
</dbReference>
<dbReference type="InParanoid" id="A0A067Q3Q8"/>
<keyword evidence="6" id="KW-0539">Nucleus</keyword>
<evidence type="ECO:0000256" key="5">
    <source>
        <dbReference type="ARBA" id="ARBA00022833"/>
    </source>
</evidence>
<dbReference type="PROSITE" id="PS00028">
    <property type="entry name" value="ZINC_FINGER_C2H2_1"/>
    <property type="match status" value="2"/>
</dbReference>
<feature type="compositionally biased region" description="Low complexity" evidence="8">
    <location>
        <begin position="9"/>
        <end position="18"/>
    </location>
</feature>